<dbReference type="PROSITE" id="PS51462">
    <property type="entry name" value="NUDIX"/>
    <property type="match status" value="1"/>
</dbReference>
<dbReference type="GO" id="GO:0005829">
    <property type="term" value="C:cytosol"/>
    <property type="evidence" value="ECO:0007669"/>
    <property type="project" value="TreeGrafter"/>
</dbReference>
<protein>
    <submittedName>
        <fullName evidence="4">NTP pyrophosphohydrolases including oxidative</fullName>
    </submittedName>
</protein>
<dbReference type="InterPro" id="IPR015797">
    <property type="entry name" value="NUDIX_hydrolase-like_dom_sf"/>
</dbReference>
<organism evidence="4 5">
    <name type="scientific">Zymobacter palmae</name>
    <dbReference type="NCBI Taxonomy" id="33074"/>
    <lineage>
        <taxon>Bacteria</taxon>
        <taxon>Pseudomonadati</taxon>
        <taxon>Pseudomonadota</taxon>
        <taxon>Gammaproteobacteria</taxon>
        <taxon>Oceanospirillales</taxon>
        <taxon>Halomonadaceae</taxon>
        <taxon>Zymobacter group</taxon>
        <taxon>Zymobacter</taxon>
    </lineage>
</organism>
<evidence type="ECO:0000259" key="3">
    <source>
        <dbReference type="PROSITE" id="PS51462"/>
    </source>
</evidence>
<evidence type="ECO:0000313" key="4">
    <source>
        <dbReference type="EMBL" id="BBG29301.1"/>
    </source>
</evidence>
<dbReference type="NCBIfam" id="NF008736">
    <property type="entry name" value="PRK11762.1"/>
    <property type="match status" value="1"/>
</dbReference>
<dbReference type="KEGG" id="zpl:ZBT109_0513"/>
<keyword evidence="5" id="KW-1185">Reference proteome</keyword>
<dbReference type="AlphaFoldDB" id="A0A348HCE9"/>
<dbReference type="InterPro" id="IPR020084">
    <property type="entry name" value="NUDIX_hydrolase_CS"/>
</dbReference>
<sequence>MTRPLPRITRTTTVARTRIFRVEEVDLTFPNGVQCTFERLRRPPRGAVMIVAVTEHQQVLMIREYAMGFERYELTLPKGAIDEGESPLEAAQRELQEECGMGARELIPLCRLSLAPSYMDHFMHVVIARDLYPASRQGDEPEPLALETHSLKDIEEIIEEADIHEGRVIAALYRTQSWLARHSQG</sequence>
<dbReference type="SUPFAM" id="SSF55811">
    <property type="entry name" value="Nudix"/>
    <property type="match status" value="1"/>
</dbReference>
<evidence type="ECO:0000313" key="5">
    <source>
        <dbReference type="Proteomes" id="UP000267342"/>
    </source>
</evidence>
<reference evidence="4 5" key="1">
    <citation type="submission" date="2018-09" db="EMBL/GenBank/DDBJ databases">
        <title>Zymobacter palmae IAM14233 (=T109) whole genome analysis.</title>
        <authorList>
            <person name="Yanase H."/>
        </authorList>
    </citation>
    <scope>NUCLEOTIDE SEQUENCE [LARGE SCALE GENOMIC DNA]</scope>
    <source>
        <strain evidence="4 5">IAM14233</strain>
    </source>
</reference>
<dbReference type="GO" id="GO:0006753">
    <property type="term" value="P:nucleoside phosphate metabolic process"/>
    <property type="evidence" value="ECO:0007669"/>
    <property type="project" value="TreeGrafter"/>
</dbReference>
<dbReference type="EMBL" id="AP018933">
    <property type="protein sequence ID" value="BBG29301.1"/>
    <property type="molecule type" value="Genomic_DNA"/>
</dbReference>
<dbReference type="PANTHER" id="PTHR11839">
    <property type="entry name" value="UDP/ADP-SUGAR PYROPHOSPHATASE"/>
    <property type="match status" value="1"/>
</dbReference>
<name>A0A348HCE9_9GAMM</name>
<dbReference type="PROSITE" id="PS00893">
    <property type="entry name" value="NUDIX_BOX"/>
    <property type="match status" value="1"/>
</dbReference>
<dbReference type="InterPro" id="IPR000086">
    <property type="entry name" value="NUDIX_hydrolase_dom"/>
</dbReference>
<gene>
    <name evidence="4" type="ORF">ZBT109_0513</name>
</gene>
<proteinExistence type="predicted"/>
<dbReference type="OrthoDB" id="9806150at2"/>
<dbReference type="Pfam" id="PF00293">
    <property type="entry name" value="NUDIX"/>
    <property type="match status" value="1"/>
</dbReference>
<dbReference type="RefSeq" id="WP_027704864.1">
    <property type="nucleotide sequence ID" value="NZ_AP018933.1"/>
</dbReference>
<dbReference type="Gene3D" id="3.90.79.10">
    <property type="entry name" value="Nucleoside Triphosphate Pyrophosphohydrolase"/>
    <property type="match status" value="1"/>
</dbReference>
<dbReference type="FunFam" id="3.90.79.10:FF:000006">
    <property type="entry name" value="ADP compounds hydrolase NudE"/>
    <property type="match status" value="1"/>
</dbReference>
<accession>A0A348HCE9</accession>
<keyword evidence="2 4" id="KW-0378">Hydrolase</keyword>
<comment type="cofactor">
    <cofactor evidence="1">
        <name>Mg(2+)</name>
        <dbReference type="ChEBI" id="CHEBI:18420"/>
    </cofactor>
</comment>
<dbReference type="PANTHER" id="PTHR11839:SF12">
    <property type="entry name" value="ADP COMPOUNDS HYDROLASE NUDE"/>
    <property type="match status" value="1"/>
</dbReference>
<dbReference type="STRING" id="1123510.GCA_000620025_01476"/>
<evidence type="ECO:0000256" key="2">
    <source>
        <dbReference type="ARBA" id="ARBA00022801"/>
    </source>
</evidence>
<dbReference type="GO" id="GO:0019144">
    <property type="term" value="F:ADP-sugar diphosphatase activity"/>
    <property type="evidence" value="ECO:0007669"/>
    <property type="project" value="TreeGrafter"/>
</dbReference>
<evidence type="ECO:0000256" key="1">
    <source>
        <dbReference type="ARBA" id="ARBA00001946"/>
    </source>
</evidence>
<feature type="domain" description="Nudix hydrolase" evidence="3">
    <location>
        <begin position="43"/>
        <end position="174"/>
    </location>
</feature>
<dbReference type="Proteomes" id="UP000267342">
    <property type="component" value="Chromosome"/>
</dbReference>
<dbReference type="GO" id="GO:0019693">
    <property type="term" value="P:ribose phosphate metabolic process"/>
    <property type="evidence" value="ECO:0007669"/>
    <property type="project" value="TreeGrafter"/>
</dbReference>